<dbReference type="CDD" id="cd03454">
    <property type="entry name" value="YdeM"/>
    <property type="match status" value="1"/>
</dbReference>
<comment type="caution">
    <text evidence="2">The sequence shown here is derived from an EMBL/GenBank/DDBJ whole genome shotgun (WGS) entry which is preliminary data.</text>
</comment>
<keyword evidence="3" id="KW-1185">Reference proteome</keyword>
<dbReference type="PANTHER" id="PTHR43664:SF1">
    <property type="entry name" value="BETA-METHYLMALYL-COA DEHYDRATASE"/>
    <property type="match status" value="1"/>
</dbReference>
<protein>
    <submittedName>
        <fullName evidence="2">Acyl dehydratase</fullName>
    </submittedName>
</protein>
<dbReference type="EMBL" id="JACHIA010000010">
    <property type="protein sequence ID" value="MBB6071811.1"/>
    <property type="molecule type" value="Genomic_DNA"/>
</dbReference>
<evidence type="ECO:0000313" key="3">
    <source>
        <dbReference type="Proteomes" id="UP000582837"/>
    </source>
</evidence>
<accession>A0A841H155</accession>
<dbReference type="AlphaFoldDB" id="A0A841H155"/>
<dbReference type="InterPro" id="IPR002539">
    <property type="entry name" value="MaoC-like_dom"/>
</dbReference>
<sequence>MAQNPERYLDDLVIGETWDGEPFEITEADIVEFGEKYDPQPFHTDAAAAASTPFGGLIASGWHLNALIMREFVHAKPYGDTPILGMGVDELRWLHPVRPGDRLRIQAQIVEVKRSSSRPDRGMVRTAISATNQDGIPVIRLQTLTQMPARPAATGG</sequence>
<name>A0A841H155_9BACT</name>
<proteinExistence type="predicted"/>
<dbReference type="PANTHER" id="PTHR43664">
    <property type="entry name" value="MONOAMINE OXIDASE-RELATED"/>
    <property type="match status" value="1"/>
</dbReference>
<dbReference type="Pfam" id="PF01575">
    <property type="entry name" value="MaoC_dehydratas"/>
    <property type="match status" value="1"/>
</dbReference>
<organism evidence="2 3">
    <name type="scientific">Longimicrobium terrae</name>
    <dbReference type="NCBI Taxonomy" id="1639882"/>
    <lineage>
        <taxon>Bacteria</taxon>
        <taxon>Pseudomonadati</taxon>
        <taxon>Gemmatimonadota</taxon>
        <taxon>Longimicrobiia</taxon>
        <taxon>Longimicrobiales</taxon>
        <taxon>Longimicrobiaceae</taxon>
        <taxon>Longimicrobium</taxon>
    </lineage>
</organism>
<reference evidence="2 3" key="1">
    <citation type="submission" date="2020-08" db="EMBL/GenBank/DDBJ databases">
        <title>Genomic Encyclopedia of Type Strains, Phase IV (KMG-IV): sequencing the most valuable type-strain genomes for metagenomic binning, comparative biology and taxonomic classification.</title>
        <authorList>
            <person name="Goeker M."/>
        </authorList>
    </citation>
    <scope>NUCLEOTIDE SEQUENCE [LARGE SCALE GENOMIC DNA]</scope>
    <source>
        <strain evidence="2 3">DSM 29007</strain>
    </source>
</reference>
<evidence type="ECO:0000313" key="2">
    <source>
        <dbReference type="EMBL" id="MBB6071811.1"/>
    </source>
</evidence>
<dbReference type="InterPro" id="IPR052342">
    <property type="entry name" value="MCH/BMMD"/>
</dbReference>
<dbReference type="Gene3D" id="3.10.129.10">
    <property type="entry name" value="Hotdog Thioesterase"/>
    <property type="match status" value="1"/>
</dbReference>
<dbReference type="Proteomes" id="UP000582837">
    <property type="component" value="Unassembled WGS sequence"/>
</dbReference>
<evidence type="ECO:0000259" key="1">
    <source>
        <dbReference type="Pfam" id="PF01575"/>
    </source>
</evidence>
<gene>
    <name evidence="2" type="ORF">HNQ61_003450</name>
</gene>
<dbReference type="InterPro" id="IPR029069">
    <property type="entry name" value="HotDog_dom_sf"/>
</dbReference>
<feature type="domain" description="MaoC-like" evidence="1">
    <location>
        <begin position="14"/>
        <end position="119"/>
    </location>
</feature>
<dbReference type="SUPFAM" id="SSF54637">
    <property type="entry name" value="Thioesterase/thiol ester dehydrase-isomerase"/>
    <property type="match status" value="1"/>
</dbReference>
<dbReference type="RefSeq" id="WP_170032611.1">
    <property type="nucleotide sequence ID" value="NZ_JABDTL010000001.1"/>
</dbReference>